<reference evidence="1 2" key="1">
    <citation type="journal article" date="2017" name="Int. J. Syst. Evol. Microbiol.">
        <title>Solibacillus kalamii sp. nov., isolated from a high-efficiency particulate arrestance filter system used in the International Space Station.</title>
        <authorList>
            <person name="Checinska Sielaff A."/>
            <person name="Kumar R.M."/>
            <person name="Pal D."/>
            <person name="Mayilraj S."/>
            <person name="Venkateswaran K."/>
        </authorList>
    </citation>
    <scope>NUCLEOTIDE SEQUENCE [LARGE SCALE GENOMIC DNA]</scope>
    <source>
        <strain evidence="1 2">ISSFR-015</strain>
    </source>
</reference>
<organism evidence="1 2">
    <name type="scientific">Solibacillus kalamii</name>
    <dbReference type="NCBI Taxonomy" id="1748298"/>
    <lineage>
        <taxon>Bacteria</taxon>
        <taxon>Bacillati</taxon>
        <taxon>Bacillota</taxon>
        <taxon>Bacilli</taxon>
        <taxon>Bacillales</taxon>
        <taxon>Caryophanaceae</taxon>
        <taxon>Solibacillus</taxon>
    </lineage>
</organism>
<evidence type="ECO:0000313" key="2">
    <source>
        <dbReference type="Proteomes" id="UP000196594"/>
    </source>
</evidence>
<dbReference type="InterPro" id="IPR046174">
    <property type="entry name" value="DUF6176"/>
</dbReference>
<dbReference type="RefSeq" id="WP_087618163.1">
    <property type="nucleotide sequence ID" value="NZ_JAFBEY010000009.1"/>
</dbReference>
<gene>
    <name evidence="1" type="ORF">CBM15_15195</name>
</gene>
<proteinExistence type="predicted"/>
<protein>
    <recommendedName>
        <fullName evidence="3">NIPSNAP domain-containing protein</fullName>
    </recommendedName>
</protein>
<sequence length="115" mass="13588">MKVELTRYRVKEGKTPKVMEWLDFLNNHMEDVLVTLEGEKMFVETIFHEHLNGEEYLYWYSVQGNGGLDVEDSAHWIDKKHLEYWDECIDESFGSVDLTTKVVMIPEKVRASMND</sequence>
<accession>A0ABX3ZDP9</accession>
<evidence type="ECO:0000313" key="1">
    <source>
        <dbReference type="EMBL" id="OUZ37827.1"/>
    </source>
</evidence>
<dbReference type="Proteomes" id="UP000196594">
    <property type="component" value="Unassembled WGS sequence"/>
</dbReference>
<dbReference type="Pfam" id="PF19673">
    <property type="entry name" value="DUF6176"/>
    <property type="match status" value="1"/>
</dbReference>
<evidence type="ECO:0008006" key="3">
    <source>
        <dbReference type="Google" id="ProtNLM"/>
    </source>
</evidence>
<name>A0ABX3ZDP9_9BACL</name>
<dbReference type="EMBL" id="NHNT01000012">
    <property type="protein sequence ID" value="OUZ37827.1"/>
    <property type="molecule type" value="Genomic_DNA"/>
</dbReference>
<comment type="caution">
    <text evidence="1">The sequence shown here is derived from an EMBL/GenBank/DDBJ whole genome shotgun (WGS) entry which is preliminary data.</text>
</comment>
<keyword evidence="2" id="KW-1185">Reference proteome</keyword>